<protein>
    <submittedName>
        <fullName evidence="1">Uncharacterized protein</fullName>
    </submittedName>
</protein>
<name>A0A0F9G041_9ZZZZ</name>
<organism evidence="1">
    <name type="scientific">marine sediment metagenome</name>
    <dbReference type="NCBI Taxonomy" id="412755"/>
    <lineage>
        <taxon>unclassified sequences</taxon>
        <taxon>metagenomes</taxon>
        <taxon>ecological metagenomes</taxon>
    </lineage>
</organism>
<gene>
    <name evidence="1" type="ORF">LCGC14_2242330</name>
</gene>
<comment type="caution">
    <text evidence="1">The sequence shown here is derived from an EMBL/GenBank/DDBJ whole genome shotgun (WGS) entry which is preliminary data.</text>
</comment>
<dbReference type="EMBL" id="LAZR01030392">
    <property type="protein sequence ID" value="KKL56747.1"/>
    <property type="molecule type" value="Genomic_DNA"/>
</dbReference>
<evidence type="ECO:0000313" key="1">
    <source>
        <dbReference type="EMBL" id="KKL56747.1"/>
    </source>
</evidence>
<reference evidence="1" key="1">
    <citation type="journal article" date="2015" name="Nature">
        <title>Complex archaea that bridge the gap between prokaryotes and eukaryotes.</title>
        <authorList>
            <person name="Spang A."/>
            <person name="Saw J.H."/>
            <person name="Jorgensen S.L."/>
            <person name="Zaremba-Niedzwiedzka K."/>
            <person name="Martijn J."/>
            <person name="Lind A.E."/>
            <person name="van Eijk R."/>
            <person name="Schleper C."/>
            <person name="Guy L."/>
            <person name="Ettema T.J."/>
        </authorList>
    </citation>
    <scope>NUCLEOTIDE SEQUENCE</scope>
</reference>
<accession>A0A0F9G041</accession>
<proteinExistence type="predicted"/>
<sequence length="122" mass="14643">MLKKSKLVTASDLKFLINRVNSQSKRINKLSKKFCNYQSYHRYYLQKRLPKTLKYMNDKVNSYSFYRKLTDRLKKEAGHKRSHNFSKRKTGVPTRPLFLTQGEIKKLLKFLHNLDGRKKCRS</sequence>
<dbReference type="AlphaFoldDB" id="A0A0F9G041"/>